<evidence type="ECO:0000313" key="10">
    <source>
        <dbReference type="EMBL" id="CAF3842699.1"/>
    </source>
</evidence>
<gene>
    <name evidence="10" type="ORF">OTI717_LOCUS20683</name>
</gene>
<dbReference type="EMBL" id="CAJOAX010003224">
    <property type="protein sequence ID" value="CAF3842699.1"/>
    <property type="molecule type" value="Genomic_DNA"/>
</dbReference>
<dbReference type="PROSITE" id="PS51837">
    <property type="entry name" value="LITAF"/>
    <property type="match status" value="1"/>
</dbReference>
<keyword evidence="8" id="KW-1133">Transmembrane helix</keyword>
<evidence type="ECO:0000256" key="6">
    <source>
        <dbReference type="ARBA" id="ARBA00022833"/>
    </source>
</evidence>
<accession>A0A819E1I5</accession>
<dbReference type="Proteomes" id="UP000663823">
    <property type="component" value="Unassembled WGS sequence"/>
</dbReference>
<dbReference type="InterPro" id="IPR037519">
    <property type="entry name" value="LITAF_fam"/>
</dbReference>
<keyword evidence="6" id="KW-0862">Zinc</keyword>
<evidence type="ECO:0000256" key="3">
    <source>
        <dbReference type="ARBA" id="ARBA00004630"/>
    </source>
</evidence>
<dbReference type="GO" id="GO:0098560">
    <property type="term" value="C:cytoplasmic side of late endosome membrane"/>
    <property type="evidence" value="ECO:0007669"/>
    <property type="project" value="TreeGrafter"/>
</dbReference>
<name>A0A819E1I5_9BILA</name>
<dbReference type="GO" id="GO:0005634">
    <property type="term" value="C:nucleus"/>
    <property type="evidence" value="ECO:0007669"/>
    <property type="project" value="TreeGrafter"/>
</dbReference>
<evidence type="ECO:0000256" key="7">
    <source>
        <dbReference type="ARBA" id="ARBA00023136"/>
    </source>
</evidence>
<dbReference type="InterPro" id="IPR006629">
    <property type="entry name" value="LITAF"/>
</dbReference>
<evidence type="ECO:0000259" key="9">
    <source>
        <dbReference type="PROSITE" id="PS51837"/>
    </source>
</evidence>
<dbReference type="AlphaFoldDB" id="A0A819E1I5"/>
<evidence type="ECO:0000256" key="8">
    <source>
        <dbReference type="SAM" id="Phobius"/>
    </source>
</evidence>
<protein>
    <recommendedName>
        <fullName evidence="9">LITAF domain-containing protein</fullName>
    </recommendedName>
</protein>
<dbReference type="GO" id="GO:0008270">
    <property type="term" value="F:zinc ion binding"/>
    <property type="evidence" value="ECO:0007669"/>
    <property type="project" value="TreeGrafter"/>
</dbReference>
<comment type="caution">
    <text evidence="10">The sequence shown here is derived from an EMBL/GenBank/DDBJ whole genome shotgun (WGS) entry which is preliminary data.</text>
</comment>
<organism evidence="10 11">
    <name type="scientific">Rotaria sordida</name>
    <dbReference type="NCBI Taxonomy" id="392033"/>
    <lineage>
        <taxon>Eukaryota</taxon>
        <taxon>Metazoa</taxon>
        <taxon>Spiralia</taxon>
        <taxon>Gnathifera</taxon>
        <taxon>Rotifera</taxon>
        <taxon>Eurotatoria</taxon>
        <taxon>Bdelloidea</taxon>
        <taxon>Philodinida</taxon>
        <taxon>Philodinidae</taxon>
        <taxon>Rotaria</taxon>
    </lineage>
</organism>
<dbReference type="PANTHER" id="PTHR23292">
    <property type="entry name" value="LIPOPOLYSACCHARIDE-INDUCED TUMOR NECROSIS FACTOR-ALPHA FACTOR"/>
    <property type="match status" value="1"/>
</dbReference>
<feature type="domain" description="LITAF" evidence="9">
    <location>
        <begin position="69"/>
        <end position="153"/>
    </location>
</feature>
<feature type="transmembrane region" description="Helical" evidence="8">
    <location>
        <begin position="106"/>
        <end position="129"/>
    </location>
</feature>
<comment type="subcellular location">
    <subcellularLocation>
        <location evidence="2">Endosome membrane</location>
        <topology evidence="2">Peripheral membrane protein</topology>
    </subcellularLocation>
    <subcellularLocation>
        <location evidence="1">Late endosome membrane</location>
    </subcellularLocation>
    <subcellularLocation>
        <location evidence="3">Lysosome membrane</location>
        <topology evidence="3">Peripheral membrane protein</topology>
        <orientation evidence="3">Cytoplasmic side</orientation>
    </subcellularLocation>
</comment>
<dbReference type="Pfam" id="PF10601">
    <property type="entry name" value="zf-LITAF-like"/>
    <property type="match status" value="1"/>
</dbReference>
<sequence>MTSVYPMEVKSIPPPTYEQATYGSQIPSMPTTYSMYSASATGFLQPSLPIGMYPTSVMGLPPQAPPIGTSMLIATQSLMFGDMPVQCTCPHCYQIIVTRVEKREGLLPWLICGGILLMGGWLGCCLIPFCIDSLKDTEHYCPHCAALLGSQRRLYFKIDVKYGTIQEIDILNSEATTKYNYLRSTLFPSIQTVKRKLCFEDEKFDLSSIGGYLQLDRCIYPYIITSSDILLNLNDLRKPFSSTLNILMPYFKSQSINLINNYMKIVEYGTRYIKKYKYYYKDIDDKFISLYHLLLCHHSLFFVQLFNSKKISLKILHEYYRSDFTNLLTKNISNMGYLNTQPCINGWCLFDTILDNEKKSRLSTQDETILIHWLLIYDNKCLYVHNQVNDLILVKQQLSVITEKMKFIQNEHMKKRAILNNHIPM</sequence>
<evidence type="ECO:0000256" key="1">
    <source>
        <dbReference type="ARBA" id="ARBA00004414"/>
    </source>
</evidence>
<dbReference type="SMART" id="SM00714">
    <property type="entry name" value="LITAF"/>
    <property type="match status" value="1"/>
</dbReference>
<dbReference type="GO" id="GO:0098574">
    <property type="term" value="C:cytoplasmic side of lysosomal membrane"/>
    <property type="evidence" value="ECO:0007669"/>
    <property type="project" value="TreeGrafter"/>
</dbReference>
<evidence type="ECO:0000256" key="4">
    <source>
        <dbReference type="ARBA" id="ARBA00005975"/>
    </source>
</evidence>
<evidence type="ECO:0000256" key="5">
    <source>
        <dbReference type="ARBA" id="ARBA00022723"/>
    </source>
</evidence>
<keyword evidence="7 8" id="KW-0472">Membrane</keyword>
<dbReference type="PANTHER" id="PTHR23292:SF46">
    <property type="entry name" value="LIPOPOLYSACCHARIDE-INDUCED TUMOR NECROSIS FACTOR-ALPHA FACTOR HOMOLOG"/>
    <property type="match status" value="1"/>
</dbReference>
<proteinExistence type="inferred from homology"/>
<evidence type="ECO:0000313" key="11">
    <source>
        <dbReference type="Proteomes" id="UP000663823"/>
    </source>
</evidence>
<reference evidence="10" key="1">
    <citation type="submission" date="2021-02" db="EMBL/GenBank/DDBJ databases">
        <authorList>
            <person name="Nowell W R."/>
        </authorList>
    </citation>
    <scope>NUCLEOTIDE SEQUENCE</scope>
</reference>
<keyword evidence="8" id="KW-0812">Transmembrane</keyword>
<evidence type="ECO:0000256" key="2">
    <source>
        <dbReference type="ARBA" id="ARBA00004481"/>
    </source>
</evidence>
<comment type="similarity">
    <text evidence="4">Belongs to the CDIP1/LITAF family.</text>
</comment>
<keyword evidence="5" id="KW-0479">Metal-binding</keyword>